<dbReference type="EMBL" id="VOBR01000017">
    <property type="protein sequence ID" value="TWP49130.1"/>
    <property type="molecule type" value="Genomic_DNA"/>
</dbReference>
<evidence type="ECO:0008006" key="3">
    <source>
        <dbReference type="Google" id="ProtNLM"/>
    </source>
</evidence>
<comment type="caution">
    <text evidence="1">The sequence shown here is derived from an EMBL/GenBank/DDBJ whole genome shotgun (WGS) entry which is preliminary data.</text>
</comment>
<keyword evidence="2" id="KW-1185">Reference proteome</keyword>
<dbReference type="AlphaFoldDB" id="A0A563EP94"/>
<organism evidence="1 2">
    <name type="scientific">Lentzea tibetensis</name>
    <dbReference type="NCBI Taxonomy" id="2591470"/>
    <lineage>
        <taxon>Bacteria</taxon>
        <taxon>Bacillati</taxon>
        <taxon>Actinomycetota</taxon>
        <taxon>Actinomycetes</taxon>
        <taxon>Pseudonocardiales</taxon>
        <taxon>Pseudonocardiaceae</taxon>
        <taxon>Lentzea</taxon>
    </lineage>
</organism>
<dbReference type="RefSeq" id="WP_146355385.1">
    <property type="nucleotide sequence ID" value="NZ_VOBR01000017.1"/>
</dbReference>
<evidence type="ECO:0000313" key="2">
    <source>
        <dbReference type="Proteomes" id="UP000316639"/>
    </source>
</evidence>
<protein>
    <recommendedName>
        <fullName evidence="3">Lipoprotein</fullName>
    </recommendedName>
</protein>
<name>A0A563EP94_9PSEU</name>
<sequence length="154" mass="16861">MERALIVLGLLLLAACGQQQAPALRVLDQQQYTAALHEQYKAFQWPADRRPDLAVLAERSGPGDAKIQAGGETVVLEIANSCAWYLTWDAARARGDAEAERLAFKVIDEVLPTYTPQDPAGQKYARDTAVKAKAGDKSMVDDFVAANCDTVRWL</sequence>
<reference evidence="1 2" key="1">
    <citation type="submission" date="2019-07" db="EMBL/GenBank/DDBJ databases">
        <title>Lentzea xizangensis sp. nov., isolated from Qinghai-Tibetan Plateau Soils.</title>
        <authorList>
            <person name="Huang J."/>
        </authorList>
    </citation>
    <scope>NUCLEOTIDE SEQUENCE [LARGE SCALE GENOMIC DNA]</scope>
    <source>
        <strain evidence="1 2">FXJ1.1311</strain>
    </source>
</reference>
<dbReference type="PROSITE" id="PS51257">
    <property type="entry name" value="PROKAR_LIPOPROTEIN"/>
    <property type="match status" value="1"/>
</dbReference>
<dbReference type="OrthoDB" id="3689480at2"/>
<gene>
    <name evidence="1" type="ORF">FKR81_26040</name>
</gene>
<accession>A0A563EP94</accession>
<evidence type="ECO:0000313" key="1">
    <source>
        <dbReference type="EMBL" id="TWP49130.1"/>
    </source>
</evidence>
<proteinExistence type="predicted"/>
<dbReference type="Proteomes" id="UP000316639">
    <property type="component" value="Unassembled WGS sequence"/>
</dbReference>